<proteinExistence type="predicted"/>
<protein>
    <recommendedName>
        <fullName evidence="4">Spectrin alpha chain-like protein</fullName>
    </recommendedName>
</protein>
<accession>A0A821JZJ1</accession>
<feature type="non-terminal residue" evidence="2">
    <location>
        <position position="58"/>
    </location>
</feature>
<gene>
    <name evidence="1" type="ORF">OVN521_LOCUS48059</name>
    <name evidence="2" type="ORF">OVN521_LOCUS49298</name>
</gene>
<evidence type="ECO:0000313" key="1">
    <source>
        <dbReference type="EMBL" id="CAF4690954.1"/>
    </source>
</evidence>
<sequence length="58" mass="6859">LTKRLITSHPEQADVIIQKQQVIQNQWTDLTSKADLHKAKLLDDYDYQKFLTDFRDLA</sequence>
<comment type="caution">
    <text evidence="2">The sequence shown here is derived from an EMBL/GenBank/DDBJ whole genome shotgun (WGS) entry which is preliminary data.</text>
</comment>
<reference evidence="2" key="1">
    <citation type="submission" date="2021-02" db="EMBL/GenBank/DDBJ databases">
        <authorList>
            <person name="Nowell W R."/>
        </authorList>
    </citation>
    <scope>NUCLEOTIDE SEQUENCE</scope>
</reference>
<dbReference type="Gene3D" id="1.20.58.60">
    <property type="match status" value="1"/>
</dbReference>
<dbReference type="Proteomes" id="UP000663866">
    <property type="component" value="Unassembled WGS sequence"/>
</dbReference>
<evidence type="ECO:0000313" key="3">
    <source>
        <dbReference type="Proteomes" id="UP000663866"/>
    </source>
</evidence>
<feature type="non-terminal residue" evidence="2">
    <location>
        <position position="1"/>
    </location>
</feature>
<organism evidence="2 3">
    <name type="scientific">Rotaria magnacalcarata</name>
    <dbReference type="NCBI Taxonomy" id="392030"/>
    <lineage>
        <taxon>Eukaryota</taxon>
        <taxon>Metazoa</taxon>
        <taxon>Spiralia</taxon>
        <taxon>Gnathifera</taxon>
        <taxon>Rotifera</taxon>
        <taxon>Eurotatoria</taxon>
        <taxon>Bdelloidea</taxon>
        <taxon>Philodinida</taxon>
        <taxon>Philodinidae</taxon>
        <taxon>Rotaria</taxon>
    </lineage>
</organism>
<dbReference type="AlphaFoldDB" id="A0A821JZJ1"/>
<dbReference type="SUPFAM" id="SSF46966">
    <property type="entry name" value="Spectrin repeat"/>
    <property type="match status" value="1"/>
</dbReference>
<keyword evidence="3" id="KW-1185">Reference proteome</keyword>
<name>A0A821JZJ1_9BILA</name>
<dbReference type="EMBL" id="CAJOBG010097976">
    <property type="protein sequence ID" value="CAF4690954.1"/>
    <property type="molecule type" value="Genomic_DNA"/>
</dbReference>
<dbReference type="EMBL" id="CAJOBG010107291">
    <property type="protein sequence ID" value="CAF4727048.1"/>
    <property type="molecule type" value="Genomic_DNA"/>
</dbReference>
<evidence type="ECO:0000313" key="2">
    <source>
        <dbReference type="EMBL" id="CAF4727048.1"/>
    </source>
</evidence>
<evidence type="ECO:0008006" key="4">
    <source>
        <dbReference type="Google" id="ProtNLM"/>
    </source>
</evidence>